<evidence type="ECO:0000313" key="5">
    <source>
        <dbReference type="Proteomes" id="UP000467193"/>
    </source>
</evidence>
<dbReference type="Pfam" id="PF17863">
    <property type="entry name" value="AAA_lid_2"/>
    <property type="match status" value="1"/>
</dbReference>
<accession>A0A7I7QQ40</accession>
<dbReference type="AlphaFoldDB" id="A0A7I7QQ40"/>
<reference evidence="4 5" key="1">
    <citation type="journal article" date="2019" name="Emerg. Microbes Infect.">
        <title>Comprehensive subspecies identification of 175 nontuberculous mycobacteria species based on 7547 genomic profiles.</title>
        <authorList>
            <person name="Matsumoto Y."/>
            <person name="Kinjo T."/>
            <person name="Motooka D."/>
            <person name="Nabeya D."/>
            <person name="Jung N."/>
            <person name="Uechi K."/>
            <person name="Horii T."/>
            <person name="Iida T."/>
            <person name="Fujita J."/>
            <person name="Nakamura S."/>
        </authorList>
    </citation>
    <scope>NUCLEOTIDE SEQUENCE [LARGE SCALE GENOMIC DNA]</scope>
    <source>
        <strain evidence="4 5">JCM 17899</strain>
    </source>
</reference>
<dbReference type="Gene3D" id="3.40.50.300">
    <property type="entry name" value="P-loop containing nucleotide triphosphate hydrolases"/>
    <property type="match status" value="1"/>
</dbReference>
<protein>
    <recommendedName>
        <fullName evidence="3">SpoVT-AbrB domain-containing protein</fullName>
    </recommendedName>
</protein>
<dbReference type="PANTHER" id="PTHR42759">
    <property type="entry name" value="MOXR FAMILY PROTEIN"/>
    <property type="match status" value="1"/>
</dbReference>
<proteinExistence type="predicted"/>
<feature type="domain" description="SpoVT-AbrB" evidence="3">
    <location>
        <begin position="289"/>
        <end position="334"/>
    </location>
</feature>
<organism evidence="4 5">
    <name type="scientific">Mycolicibacterium sediminis</name>
    <dbReference type="NCBI Taxonomy" id="1286180"/>
    <lineage>
        <taxon>Bacteria</taxon>
        <taxon>Bacillati</taxon>
        <taxon>Actinomycetota</taxon>
        <taxon>Actinomycetes</taxon>
        <taxon>Mycobacteriales</taxon>
        <taxon>Mycobacteriaceae</taxon>
        <taxon>Mycolicibacterium</taxon>
    </lineage>
</organism>
<keyword evidence="1" id="KW-0238">DNA-binding</keyword>
<dbReference type="GO" id="GO:0005524">
    <property type="term" value="F:ATP binding"/>
    <property type="evidence" value="ECO:0007669"/>
    <property type="project" value="InterPro"/>
</dbReference>
<evidence type="ECO:0000256" key="2">
    <source>
        <dbReference type="SAM" id="MobiDB-lite"/>
    </source>
</evidence>
<dbReference type="Gene3D" id="1.10.8.80">
    <property type="entry name" value="Magnesium chelatase subunit I, C-Terminal domain"/>
    <property type="match status" value="1"/>
</dbReference>
<keyword evidence="5" id="KW-1185">Reference proteome</keyword>
<dbReference type="Proteomes" id="UP000467193">
    <property type="component" value="Chromosome"/>
</dbReference>
<dbReference type="Pfam" id="PF07726">
    <property type="entry name" value="AAA_3"/>
    <property type="match status" value="1"/>
</dbReference>
<dbReference type="GO" id="GO:0016887">
    <property type="term" value="F:ATP hydrolysis activity"/>
    <property type="evidence" value="ECO:0007669"/>
    <property type="project" value="InterPro"/>
</dbReference>
<dbReference type="InterPro" id="IPR011703">
    <property type="entry name" value="ATPase_AAA-3"/>
</dbReference>
<dbReference type="RefSeq" id="WP_163797333.1">
    <property type="nucleotide sequence ID" value="NZ_AP022588.1"/>
</dbReference>
<gene>
    <name evidence="4" type="ORF">MSEDJ_25270</name>
</gene>
<dbReference type="KEGG" id="msei:MSEDJ_25270"/>
<feature type="region of interest" description="Disordered" evidence="2">
    <location>
        <begin position="1"/>
        <end position="20"/>
    </location>
</feature>
<name>A0A7I7QQ40_9MYCO</name>
<dbReference type="EMBL" id="AP022588">
    <property type="protein sequence ID" value="BBY28431.1"/>
    <property type="molecule type" value="Genomic_DNA"/>
</dbReference>
<dbReference type="InterPro" id="IPR007159">
    <property type="entry name" value="SpoVT-AbrB_dom"/>
</dbReference>
<evidence type="ECO:0000256" key="1">
    <source>
        <dbReference type="PROSITE-ProRule" id="PRU01076"/>
    </source>
</evidence>
<evidence type="ECO:0000259" key="3">
    <source>
        <dbReference type="PROSITE" id="PS51740"/>
    </source>
</evidence>
<dbReference type="PANTHER" id="PTHR42759:SF1">
    <property type="entry name" value="MAGNESIUM-CHELATASE SUBUNIT CHLD"/>
    <property type="match status" value="1"/>
</dbReference>
<dbReference type="InterPro" id="IPR027417">
    <property type="entry name" value="P-loop_NTPase"/>
</dbReference>
<evidence type="ECO:0000313" key="4">
    <source>
        <dbReference type="EMBL" id="BBY28431.1"/>
    </source>
</evidence>
<dbReference type="GO" id="GO:0003677">
    <property type="term" value="F:DNA binding"/>
    <property type="evidence" value="ECO:0007669"/>
    <property type="project" value="UniProtKB-UniRule"/>
</dbReference>
<dbReference type="SUPFAM" id="SSF52540">
    <property type="entry name" value="P-loop containing nucleoside triphosphate hydrolases"/>
    <property type="match status" value="1"/>
</dbReference>
<dbReference type="InterPro" id="IPR041628">
    <property type="entry name" value="ChlI/MoxR_AAA_lid"/>
</dbReference>
<sequence>MSNRWSDVSKAPTLPSGGAPASGLTAADLFRPQVAPSTTLDEKLRRAYFWLVNKAVISPFYDVEFGSDTAVSYPLGDAGAQLTLPREPAYSSNVLVPLLAFAVGGRCLLIGGPGRGKTTLAVLMGVLAGAEPADVRRHVQQGQPQLTVSDLVGIPLPRDLVAAGSLAEITIAWKSWLGGRVKIVDEYNRIPTKTQSALLTMVAEGYVESHDQMHTTAPEHGVQSWYFTANDDGGGGTFPVIQALKDRMDVTVQAFGFNSRFLDELVARVEAGDRPEDNVPAELVFSTAEQVSMVDAIRAVPVPAAVRRRLEFFVGQFEFVQHGGRRFEYRTKDVVATSGLDVGQVIDANSGADLQVDLGAQTLNGVSVRTLQTLVLYAKALAWFRGNDVVTLEDVRAMVPFALRGKLLPNLTHPRFDTGADAELTSDQASWLIDLFDAAGRQFVALGIDQDDPVGRLLAEFNGGLDGLGVLDVSRRITTIEARIATISAVGKIYGRDFDDLVALKYLYQRYSNYLHWLEGGRR</sequence>
<dbReference type="PROSITE" id="PS51740">
    <property type="entry name" value="SPOVT_ABRB"/>
    <property type="match status" value="1"/>
</dbReference>
<dbReference type="InterPro" id="IPR050764">
    <property type="entry name" value="CbbQ/NirQ/NorQ/GpvN"/>
</dbReference>